<dbReference type="AlphaFoldDB" id="A0ABD1XQT6"/>
<proteinExistence type="predicted"/>
<feature type="domain" description="Bifunctional inhibitor/plant lipid transfer protein/seed storage helical" evidence="2">
    <location>
        <begin position="39"/>
        <end position="114"/>
    </location>
</feature>
<reference evidence="3 4" key="1">
    <citation type="submission" date="2024-09" db="EMBL/GenBank/DDBJ databases">
        <title>Chromosome-scale assembly of Riccia fluitans.</title>
        <authorList>
            <person name="Paukszto L."/>
            <person name="Sawicki J."/>
            <person name="Karawczyk K."/>
            <person name="Piernik-Szablinska J."/>
            <person name="Szczecinska M."/>
            <person name="Mazdziarz M."/>
        </authorList>
    </citation>
    <scope>NUCLEOTIDE SEQUENCE [LARGE SCALE GENOMIC DNA]</scope>
    <source>
        <strain evidence="3">Rf_01</strain>
        <tissue evidence="3">Aerial parts of the thallus</tissue>
    </source>
</reference>
<dbReference type="Proteomes" id="UP001605036">
    <property type="component" value="Unassembled WGS sequence"/>
</dbReference>
<protein>
    <recommendedName>
        <fullName evidence="2">Bifunctional inhibitor/plant lipid transfer protein/seed storage helical domain-containing protein</fullName>
    </recommendedName>
</protein>
<dbReference type="InterPro" id="IPR016140">
    <property type="entry name" value="Bifunc_inhib/LTP/seed_store"/>
</dbReference>
<gene>
    <name evidence="3" type="ORF">R1flu_023009</name>
</gene>
<keyword evidence="1" id="KW-0732">Signal</keyword>
<dbReference type="SUPFAM" id="SSF47699">
    <property type="entry name" value="Bifunctional inhibitor/lipid-transfer protein/seed storage 2S albumin"/>
    <property type="match status" value="1"/>
</dbReference>
<evidence type="ECO:0000313" key="3">
    <source>
        <dbReference type="EMBL" id="KAL2611317.1"/>
    </source>
</evidence>
<evidence type="ECO:0000259" key="2">
    <source>
        <dbReference type="Pfam" id="PF00234"/>
    </source>
</evidence>
<name>A0ABD1XQT6_9MARC</name>
<dbReference type="Pfam" id="PF00234">
    <property type="entry name" value="Tryp_alpha_amyl"/>
    <property type="match status" value="1"/>
</dbReference>
<dbReference type="EMBL" id="JBHFFA010000007">
    <property type="protein sequence ID" value="KAL2611317.1"/>
    <property type="molecule type" value="Genomic_DNA"/>
</dbReference>
<evidence type="ECO:0000256" key="1">
    <source>
        <dbReference type="SAM" id="SignalP"/>
    </source>
</evidence>
<keyword evidence="4" id="KW-1185">Reference proteome</keyword>
<accession>A0ABD1XQT6</accession>
<comment type="caution">
    <text evidence="3">The sequence shown here is derived from an EMBL/GenBank/DDBJ whole genome shotgun (WGS) entry which is preliminary data.</text>
</comment>
<feature type="signal peptide" evidence="1">
    <location>
        <begin position="1"/>
        <end position="26"/>
    </location>
</feature>
<organism evidence="3 4">
    <name type="scientific">Riccia fluitans</name>
    <dbReference type="NCBI Taxonomy" id="41844"/>
    <lineage>
        <taxon>Eukaryota</taxon>
        <taxon>Viridiplantae</taxon>
        <taxon>Streptophyta</taxon>
        <taxon>Embryophyta</taxon>
        <taxon>Marchantiophyta</taxon>
        <taxon>Marchantiopsida</taxon>
        <taxon>Marchantiidae</taxon>
        <taxon>Marchantiales</taxon>
        <taxon>Ricciaceae</taxon>
        <taxon>Riccia</taxon>
    </lineage>
</organism>
<feature type="chain" id="PRO_5044894442" description="Bifunctional inhibitor/plant lipid transfer protein/seed storage helical domain-containing protein" evidence="1">
    <location>
        <begin position="27"/>
        <end position="116"/>
    </location>
</feature>
<sequence length="116" mass="12911">MGGMRVVLAYALLLSYIMYGTIPVEGLLPACAGIRRGTLSACKALVDRPHNIKQKSTCCRAVESFLFPGCLCLALRPRISRSERIDFSIKSNITHTVHLLWEKCVVSLPQEFSCLR</sequence>
<evidence type="ECO:0000313" key="4">
    <source>
        <dbReference type="Proteomes" id="UP001605036"/>
    </source>
</evidence>
<dbReference type="InterPro" id="IPR036312">
    <property type="entry name" value="Bifun_inhib/LTP/seed_sf"/>
</dbReference>